<accession>A0A7J7RYD8</accession>
<organism evidence="1 2">
    <name type="scientific">Rhinolophus ferrumequinum</name>
    <name type="common">Greater horseshoe bat</name>
    <dbReference type="NCBI Taxonomy" id="59479"/>
    <lineage>
        <taxon>Eukaryota</taxon>
        <taxon>Metazoa</taxon>
        <taxon>Chordata</taxon>
        <taxon>Craniata</taxon>
        <taxon>Vertebrata</taxon>
        <taxon>Euteleostomi</taxon>
        <taxon>Mammalia</taxon>
        <taxon>Eutheria</taxon>
        <taxon>Laurasiatheria</taxon>
        <taxon>Chiroptera</taxon>
        <taxon>Yinpterochiroptera</taxon>
        <taxon>Rhinolophoidea</taxon>
        <taxon>Rhinolophidae</taxon>
        <taxon>Rhinolophinae</taxon>
        <taxon>Rhinolophus</taxon>
    </lineage>
</organism>
<comment type="caution">
    <text evidence="1">The sequence shown here is derived from an EMBL/GenBank/DDBJ whole genome shotgun (WGS) entry which is preliminary data.</text>
</comment>
<reference evidence="1 2" key="1">
    <citation type="journal article" date="2020" name="Nature">
        <title>Six reference-quality genomes reveal evolution of bat adaptations.</title>
        <authorList>
            <person name="Jebb D."/>
            <person name="Huang Z."/>
            <person name="Pippel M."/>
            <person name="Hughes G.M."/>
            <person name="Lavrichenko K."/>
            <person name="Devanna P."/>
            <person name="Winkler S."/>
            <person name="Jermiin L.S."/>
            <person name="Skirmuntt E.C."/>
            <person name="Katzourakis A."/>
            <person name="Burkitt-Gray L."/>
            <person name="Ray D.A."/>
            <person name="Sullivan K.A.M."/>
            <person name="Roscito J.G."/>
            <person name="Kirilenko B.M."/>
            <person name="Davalos L.M."/>
            <person name="Corthals A.P."/>
            <person name="Power M.L."/>
            <person name="Jones G."/>
            <person name="Ransome R.D."/>
            <person name="Dechmann D.K.N."/>
            <person name="Locatelli A.G."/>
            <person name="Puechmaille S.J."/>
            <person name="Fedrigo O."/>
            <person name="Jarvis E.D."/>
            <person name="Hiller M."/>
            <person name="Vernes S.C."/>
            <person name="Myers E.W."/>
            <person name="Teeling E.C."/>
        </authorList>
    </citation>
    <scope>NUCLEOTIDE SEQUENCE [LARGE SCALE GENOMIC DNA]</scope>
    <source>
        <strain evidence="1">MRhiFer1</strain>
        <tissue evidence="1">Lung</tissue>
    </source>
</reference>
<gene>
    <name evidence="1" type="ORF">mRhiFer1_009304</name>
</gene>
<protein>
    <submittedName>
        <fullName evidence="1">Uncharacterized protein</fullName>
    </submittedName>
</protein>
<dbReference type="EMBL" id="JACAGC010000024">
    <property type="protein sequence ID" value="KAF6280925.1"/>
    <property type="molecule type" value="Genomic_DNA"/>
</dbReference>
<evidence type="ECO:0000313" key="2">
    <source>
        <dbReference type="Proteomes" id="UP000585614"/>
    </source>
</evidence>
<proteinExistence type="predicted"/>
<dbReference type="AlphaFoldDB" id="A0A7J7RYD8"/>
<name>A0A7J7RYD8_RHIFE</name>
<sequence length="121" mass="13681">MAPKKHISTSPVTKNRLRTCPVPKATSSMKTSNSPLHKDTATSYWSCQFPVSLTHTRHRVECGGYNCQLWRELTRLQCQICCLVAEGPWASLLTSLYLGASSICNKEKNANTYFLRKQDEE</sequence>
<dbReference type="Proteomes" id="UP000585614">
    <property type="component" value="Unassembled WGS sequence"/>
</dbReference>
<evidence type="ECO:0000313" key="1">
    <source>
        <dbReference type="EMBL" id="KAF6280925.1"/>
    </source>
</evidence>